<feature type="compositionally biased region" description="Basic residues" evidence="1">
    <location>
        <begin position="498"/>
        <end position="514"/>
    </location>
</feature>
<dbReference type="EMBL" id="BEYU01000137">
    <property type="protein sequence ID" value="GBG32988.1"/>
    <property type="molecule type" value="Genomic_DNA"/>
</dbReference>
<evidence type="ECO:0000313" key="2">
    <source>
        <dbReference type="EMBL" id="GBG32988.1"/>
    </source>
</evidence>
<feature type="compositionally biased region" description="Basic and acidic residues" evidence="1">
    <location>
        <begin position="515"/>
        <end position="528"/>
    </location>
</feature>
<comment type="caution">
    <text evidence="2">The sequence shown here is derived from an EMBL/GenBank/DDBJ whole genome shotgun (WGS) entry which is preliminary data.</text>
</comment>
<feature type="region of interest" description="Disordered" evidence="1">
    <location>
        <begin position="480"/>
        <end position="567"/>
    </location>
</feature>
<keyword evidence="3" id="KW-1185">Reference proteome</keyword>
<sequence>MDRTCDIETGRFRIDIHIHIGIQIDIDIGIQIDIGIGIRRPLRFSHLSKTDPIMDSAGPSRQRDEYPSQREPPPQPQPPPPPAPPSLVRTMNHNVGGGTKRKGSSGVGLATLSSVASIAEDDSNGPVQGNAAAGSSGGMIGGNSNNASPSDVDASENSDSSRKRQRRLAQTESKGMSLNQHIKFFDLIARNLSMNRRAERDWGNLYVEGGRKYASWWYEAFPSVSLYKQKGKLLFCERRGRVQLGFWKQLVKRKEQLRPSENLIDMVAGELEKRANAFPIPMVDPNARAELGVNPWSFRAEAMVLCDKIARGEKGPGSILDWPETGRRAVLAKVLDLHRAYGDGFEGVSRHFNHLIVQAEVELAVLSACDCHHCKAWDVGPARGRGPELRLLWSRRRAALVRSVLELHGEYPDDELKVAQLARAKHVELECWRDDAIIALLKASHNHTTCNTCAPKWSETKNGDLTPGHMQITPVLQQQNHHIAPEQQHAHMQQMHPDHHHHRQGPAAHHQYRHHLPEQHSQSHDIHTHRQPTSPSSHPHRDISQDPQTNMQSLHESARAPSSQTRSPSYVILVTDSAEHRFRVVISSEQPMSNSAPGPRLYPGARVTISYNDKFVEHHWTGGPIDALFNASTVYPLWERVTIQIDNEPREHLDFESLKTPALAPSFDHASFVGIFGYPQSPLKELRAVLYSIHDARRALDAQRAQGLALLTRSGPLHLGQGASVHLRWTSIIENLPPSRREEVLVADRVETSFAFTGSVPPVHGSNRISLRVFGRSFNLQDLELLIDRHTGAPYGSIARRATLLPPRSPHVVIGFLPEHEVWAKTVQYELQHVFGYNVLIRDVSHPPHVDVPPEVRCATIFICLAPTPGSSLHLFGFNESEANYINGACEMGRAIALLLHGNLDLGQELSHPAFHFPALRKMPAFSCQSDAIPAAVAEVHAFIQQAMLDAYETTSPNELTFRHT</sequence>
<evidence type="ECO:0000313" key="3">
    <source>
        <dbReference type="Proteomes" id="UP000241890"/>
    </source>
</evidence>
<feature type="region of interest" description="Disordered" evidence="1">
    <location>
        <begin position="120"/>
        <end position="174"/>
    </location>
</feature>
<dbReference type="InParanoid" id="A0A2R5GTA4"/>
<feature type="compositionally biased region" description="Polar residues" evidence="1">
    <location>
        <begin position="545"/>
        <end position="567"/>
    </location>
</feature>
<dbReference type="AlphaFoldDB" id="A0A2R5GTA4"/>
<protein>
    <submittedName>
        <fullName evidence="2">Uncharacterized protein</fullName>
    </submittedName>
</protein>
<gene>
    <name evidence="2" type="ORF">FCC1311_092142</name>
</gene>
<reference evidence="2 3" key="1">
    <citation type="submission" date="2017-12" db="EMBL/GenBank/DDBJ databases">
        <title>Sequencing, de novo assembly and annotation of complete genome of a new Thraustochytrid species, strain FCC1311.</title>
        <authorList>
            <person name="Sedici K."/>
            <person name="Godart F."/>
            <person name="Aiese Cigliano R."/>
            <person name="Sanseverino W."/>
            <person name="Barakat M."/>
            <person name="Ortet P."/>
            <person name="Marechal E."/>
            <person name="Cagnac O."/>
            <person name="Amato A."/>
        </authorList>
    </citation>
    <scope>NUCLEOTIDE SEQUENCE [LARGE SCALE GENOMIC DNA]</scope>
</reference>
<feature type="region of interest" description="Disordered" evidence="1">
    <location>
        <begin position="49"/>
        <end position="107"/>
    </location>
</feature>
<evidence type="ECO:0000256" key="1">
    <source>
        <dbReference type="SAM" id="MobiDB-lite"/>
    </source>
</evidence>
<feature type="compositionally biased region" description="Pro residues" evidence="1">
    <location>
        <begin position="70"/>
        <end position="85"/>
    </location>
</feature>
<dbReference type="Proteomes" id="UP000241890">
    <property type="component" value="Unassembled WGS sequence"/>
</dbReference>
<name>A0A2R5GTA4_9STRA</name>
<proteinExistence type="predicted"/>
<organism evidence="2 3">
    <name type="scientific">Hondaea fermentalgiana</name>
    <dbReference type="NCBI Taxonomy" id="2315210"/>
    <lineage>
        <taxon>Eukaryota</taxon>
        <taxon>Sar</taxon>
        <taxon>Stramenopiles</taxon>
        <taxon>Bigyra</taxon>
        <taxon>Labyrinthulomycetes</taxon>
        <taxon>Thraustochytrida</taxon>
        <taxon>Thraustochytriidae</taxon>
        <taxon>Hondaea</taxon>
    </lineage>
</organism>
<accession>A0A2R5GTA4</accession>